<dbReference type="FunFam" id="3.30.300.30:FF:000015">
    <property type="entry name" value="Nonribosomal peptide synthase SidD"/>
    <property type="match status" value="1"/>
</dbReference>
<evidence type="ECO:0000256" key="4">
    <source>
        <dbReference type="ARBA" id="ARBA00022553"/>
    </source>
</evidence>
<evidence type="ECO:0000313" key="8">
    <source>
        <dbReference type="Proteomes" id="UP000252914"/>
    </source>
</evidence>
<dbReference type="Gene3D" id="3.40.50.1820">
    <property type="entry name" value="alpha/beta hydrolase"/>
    <property type="match status" value="1"/>
</dbReference>
<dbReference type="PROSITE" id="PS50075">
    <property type="entry name" value="CARRIER"/>
    <property type="match status" value="3"/>
</dbReference>
<dbReference type="InterPro" id="IPR001242">
    <property type="entry name" value="Condensation_dom"/>
</dbReference>
<dbReference type="SUPFAM" id="SSF52777">
    <property type="entry name" value="CoA-dependent acyltransferases"/>
    <property type="match status" value="6"/>
</dbReference>
<feature type="compositionally biased region" description="Low complexity" evidence="5">
    <location>
        <begin position="517"/>
        <end position="535"/>
    </location>
</feature>
<sequence length="3608" mass="382472">MSDLPGTPRAKGADVESDAAAVRLPLTSAQEALWFAHQLDPHSCVYNIAEYVDIRGALDPELLRQAVAHVTREVDAMRVTFPVTGAETEATGCQVVHEDVRIAVPLTDLTDPAPSTDPAACASRSAPPAASDDGPGYRAALARMREDLAAPVDPARGPLIGMALYRLAPRRHLLYLRVHHLALDGFGAALLLDRIAEVYSTLADADADGPDVRPLPLAALLEDGATYRASDGYASDEAYWRDLLADAPAPVRLPGHPETVAPAAEVRCHSTVLPADRWDRLRGLAREAGLAWPALFAAATAIYVHRLSGAPDLLLGLPVSGRRGRTARRTPGMMSQVLPLRVRVGPAEETGEVVRRVAEGMRHALRHQRYPAEALRSHRGLRPGEPLTGPAVNVLAFDGGLTFGSASGSVHNLSIGPVEDLTVAVHAPSSGDEARIDVLANAAVYGDEETAAHLGRLLALLEELAADLGRPVGSLTTIGADERRQALALGRGPDARGTGTRGHGDTRAAPDVRSTGPSPAAGSAEEVAASAPGAGLRTVPEELTERAGERPGDLAVTDGSRQLVFAELDAAVEALAARMCAAGAARGERVAVALPRSVDLVVTVLAVLRSGAVYVPIDLSSPAGRVGHLLTDAAPAVLVCEPDGPVAGLAPAGTRVLSTRDTAAAAPPARTDTPDADSAMPAPSDPAYLIYTSGSTGRPKGVLVEHRSLSNLLDHHRRESHAHAARAVGRRLRVALTAATSFDASWDPVLWMLAGHELHVVDDMTRRDPEELVGFLRERRIDVIETTPSFLWQLLAAGLLPDDAAGGGGERDGAEVYRPVVVALGGEPVNEELWQRLSAAPGVLVYNFYGPTETTVDAVTTQVHGDLAVIGRPAAGIRAYVLDSAMHLLPRGAVGELYLAGEGVALGYAGRTGLTAARFLADPFVGHGARMYRTGDLVRWREDGSLEFFGRSDAQIKIRGMRVETGEIESALVALPGVASAAVVLRRTEGDGEVLAAYLVPVREGEGIPGDGDPLALRESLAETLPAHMVPTAYTTVERLPLTPNGKLDPSALPAPRHLVSRSRAAPRTDDERLVCSLMAQLLGVGETGRDDDFFALGGHSLLAPRLLSHIRDATGVRLPVRALFEAPTPAGLAAVLAAARDTSPPGRTPTARVRPDRLPLSPAQHRLWLLERMGEGGARYHIPLAVRLTGRLDVPALQSAYTDLLARHESLRTLYPEAPGTAEAPESDEVPGAPACEPGPYQLILPVEECGTLRVTDPARHAASPPVDFRLDEQPPVDAELVTAHPDSGVGSDFASQTGTADGEAPTHLLLLTLHHIVADGWSMGPLLRDLSRAYAARCRGRAPAWEPLPVQYADYALRRRAELGVKDDPDSLTARQLGYWRDTLASLPQEVTLPLDRPRPARSKGPAGSVPLRLDQDTHQRVAALAQQTGTSTFMVLHAAVAGLLTRLGAGEDVVLGTPVAGRADEDLAEVVGFFVDTLVLRTDTGGDPAFRELLRRVRARDLAAYAHQDVPFEQLVEELKPPRSLSRHPLFQVMLALNNTPQPRLDLPGLRAVREDGERRRSAKFDLTWDLTEEHGLHGAPAGLTGEIEFSRDLFDQASVERFARHFTRLLAAALRDPDLPLSALEMLSDEERDAALDRPAPAGPMSGEHAPPQSVCDILTTQAIVTPARSAVVDAESSVTFGDVVLRADAVAARLAAAGVGRGDRVAVALPRTARQVAALFGVLRAGGVYVPLDPLHPAERNARILGTARPAVLLTERSCAADLPASPIPALFLDETPEIDGGAPLPPLEGPRESDPAYVLHTSGSTGRPKGVVVEHRALVNLLRHHANHLISPAERANNDRPLRVALTAAATFDASWDPLLWMVAGHELHLVDDATRRDPEALVAFLHRHRVDVIETTPSFLEQLRAGGLFAPGRPWPRVVALGGEAVNETLWNELAALDGVRVWNLYGPTETTVDSVMTPVTAGPGPHIGTAITGMSARVLDAALRPAAPGVTGELYLAGAGLARGYDDATGSTARRFLADPYGPAGTRMYRTGDLVRRQADGTLRFVGRSDGQVKVRGFRVETGEVEAALAAHPDVDHAAVTVRETGTGAGGRLLAWVVAHHGRPPSEAGLRDFAAARLPAYMVPAAVALVPHIPLTTHGKADFASLPDPRPGAAAGGAAPRTPQEELLCALFAESLGAQAVGRDDDFFALGGHSLLATHLVNRIRTAFGRELPVRALFEAPTPRELAPRLETGGTGRPALRAVSGRLARVTLSFAQRRLWFLNRMRPKDASYNIPLAVRLRGRLDTGALQAALCDVVSRHETLRTVFAEPPREAGQPRQQVLAPGDARPRLTALRCRPEQAPGLLRAAAERGFDLERELPLRAHLLELSSQEHVLLLTLHHIAADGWSMGPLAQDLAAAYAARCAGRAPDWAPLPVQYGDYAVWQESLLGDPHDPDSVHARQLAHWRSALAGAPAELPLPTDRPRPEVSSGRGGTVPVPLAEGDLARLAELAKAEGASTFMALHAVLAAVLDRLGAGEDIVVGTPVAGRTDEALNALVGFFVNTLVLRVGTGGDPSLRALIARTRQADLSAYAHQDLPFESLVESLAPPRSLSRHPLFQVMLSLNNAGRPELDLPGLHAAVEGVEVGGAKFDLSFSFSEQDAAGGLSGLLEYNRDVFAAGTAQRIADWFGALLRQAVDRPDAPLSAHDPMDAAERETLLALGDGGSGVDPHATVVDAFRAAADSARSSDLAVRSAEASLSFAELRDSADRLARLLRAHGVTCGATVAVLLPRSAGSLVALLGVLTAGGVYAPVDETLPRERIAAVVKDARPAVVLVTEETEDRLPAGDLRTLRLDDPQTAAALAALPCGPPPGARPAAHDAAYVIHTSGSTGRPKGVVVEHGSLARLLEHHTSHLFAPAREAAGGRRMRVALTASLSFDASWDPVLWMLGGNELVVVDHDTRRDPEALVRLVRERHIDLLETTPTHAAALLDAGLCAPAKPAGRGRPPLLLALGGEPVPTSLWRRIREVPGLRAWNLYGPTEATVDTLVASLDASPHPVLGAPVTGTRAHVLDRFLRPSPLGAVGELYLAGDGVARGYLGRPGATAVRFLPDPFGPPGSRMYRTGDLVRRTADGRLDFHGRTDGQVKVRGFRVELGEIAAVLEEHPDVARAAVTLRAAGDGVLGGAEHLVAYLVPAAEQLSAAGPAQAVTAADGPDRAELRAAVARALPDYMVPSAFVALPRLPLTTSGKLDHAALPAPGAEHLVRRAGRAARNPREDVLCALFGEVLGVERPWADDDFFALGGHSLLAARLIARVKQATGADLGIRTLFEAPTPAALAAALDTCDDADGTPAHAGGELATLLPLRARGDLPPLFCVHPAGGLAWSYAGLLQHLDDSRPLYGLQTPNLAGDQPFPSSIEDMAACYVREVRAVQPHGPYHLLGWSFGGNVVQEVAVQLQEAGEDVALLAVLDAYPSPPADGLEEADHDTVFRALLTNLGLDLSAWDETEALDARDVRDSLRDAGSPLGGLEPETIQAMVGNFAAQARLMRPYTPRVFHGEVLFFRATEEDPAGGLTPGMWAPYVDGPVRLFDVPCAHAQMMRPDSRALIGNVLAEELRQEP</sequence>
<dbReference type="InterPro" id="IPR036736">
    <property type="entry name" value="ACP-like_sf"/>
</dbReference>
<dbReference type="Proteomes" id="UP000252914">
    <property type="component" value="Unassembled WGS sequence"/>
</dbReference>
<dbReference type="InterPro" id="IPR001031">
    <property type="entry name" value="Thioesterase"/>
</dbReference>
<comment type="similarity">
    <text evidence="2">Belongs to the ATP-dependent AMP-binding enzyme family.</text>
</comment>
<dbReference type="Pfam" id="PF13193">
    <property type="entry name" value="AMP-binding_C"/>
    <property type="match status" value="3"/>
</dbReference>
<dbReference type="InterPro" id="IPR006162">
    <property type="entry name" value="Ppantetheine_attach_site"/>
</dbReference>
<dbReference type="GO" id="GO:0008610">
    <property type="term" value="P:lipid biosynthetic process"/>
    <property type="evidence" value="ECO:0007669"/>
    <property type="project" value="UniProtKB-ARBA"/>
</dbReference>
<dbReference type="FunFam" id="1.10.1200.10:FF:000016">
    <property type="entry name" value="Non-ribosomal peptide synthase"/>
    <property type="match status" value="3"/>
</dbReference>
<dbReference type="SUPFAM" id="SSF53474">
    <property type="entry name" value="alpha/beta-Hydrolases"/>
    <property type="match status" value="1"/>
</dbReference>
<dbReference type="Gene3D" id="2.30.38.10">
    <property type="entry name" value="Luciferase, Domain 3"/>
    <property type="match status" value="3"/>
</dbReference>
<feature type="compositionally biased region" description="Low complexity" evidence="5">
    <location>
        <begin position="117"/>
        <end position="133"/>
    </location>
</feature>
<dbReference type="PANTHER" id="PTHR45527:SF1">
    <property type="entry name" value="FATTY ACID SYNTHASE"/>
    <property type="match status" value="1"/>
</dbReference>
<dbReference type="InterPro" id="IPR029058">
    <property type="entry name" value="AB_hydrolase_fold"/>
</dbReference>
<feature type="domain" description="Carrier" evidence="6">
    <location>
        <begin position="3259"/>
        <end position="3334"/>
    </location>
</feature>
<dbReference type="Pfam" id="PF00975">
    <property type="entry name" value="Thioesterase"/>
    <property type="match status" value="1"/>
</dbReference>
<evidence type="ECO:0000259" key="6">
    <source>
        <dbReference type="PROSITE" id="PS50075"/>
    </source>
</evidence>
<dbReference type="Gene3D" id="3.30.559.30">
    <property type="entry name" value="Nonribosomal peptide synthetase, condensation domain"/>
    <property type="match status" value="3"/>
</dbReference>
<comment type="caution">
    <text evidence="7">The sequence shown here is derived from an EMBL/GenBank/DDBJ whole genome shotgun (WGS) entry which is preliminary data.</text>
</comment>
<dbReference type="GO" id="GO:0044550">
    <property type="term" value="P:secondary metabolite biosynthetic process"/>
    <property type="evidence" value="ECO:0007669"/>
    <property type="project" value="TreeGrafter"/>
</dbReference>
<dbReference type="Gene3D" id="1.10.1200.10">
    <property type="entry name" value="ACP-like"/>
    <property type="match status" value="2"/>
</dbReference>
<accession>A0A367EFK7</accession>
<dbReference type="InterPro" id="IPR020802">
    <property type="entry name" value="TesA-like"/>
</dbReference>
<dbReference type="SMART" id="SM00824">
    <property type="entry name" value="PKS_TE"/>
    <property type="match status" value="1"/>
</dbReference>
<keyword evidence="3" id="KW-0596">Phosphopantetheine</keyword>
<dbReference type="FunFam" id="2.30.38.10:FF:000001">
    <property type="entry name" value="Non-ribosomal peptide synthetase PvdI"/>
    <property type="match status" value="2"/>
</dbReference>
<dbReference type="SMART" id="SM00823">
    <property type="entry name" value="PKS_PP"/>
    <property type="match status" value="3"/>
</dbReference>
<dbReference type="InterPro" id="IPR010071">
    <property type="entry name" value="AA_adenyl_dom"/>
</dbReference>
<organism evidence="7 8">
    <name type="scientific">Streptomyces diacarni</name>
    <dbReference type="NCBI Taxonomy" id="2800381"/>
    <lineage>
        <taxon>Bacteria</taxon>
        <taxon>Bacillati</taxon>
        <taxon>Actinomycetota</taxon>
        <taxon>Actinomycetes</taxon>
        <taxon>Kitasatosporales</taxon>
        <taxon>Streptomycetaceae</taxon>
        <taxon>Streptomyces</taxon>
    </lineage>
</organism>
<dbReference type="GO" id="GO:0043041">
    <property type="term" value="P:amino acid activation for nonribosomal peptide biosynthetic process"/>
    <property type="evidence" value="ECO:0007669"/>
    <property type="project" value="TreeGrafter"/>
</dbReference>
<dbReference type="NCBIfam" id="TIGR01733">
    <property type="entry name" value="AA-adenyl-dom"/>
    <property type="match status" value="3"/>
</dbReference>
<dbReference type="EMBL" id="QOIN01000058">
    <property type="protein sequence ID" value="RCG16831.1"/>
    <property type="molecule type" value="Genomic_DNA"/>
</dbReference>
<feature type="compositionally biased region" description="Low complexity" evidence="5">
    <location>
        <begin position="2159"/>
        <end position="2168"/>
    </location>
</feature>
<dbReference type="PROSITE" id="PS00012">
    <property type="entry name" value="PHOSPHOPANTETHEINE"/>
    <property type="match status" value="2"/>
</dbReference>
<evidence type="ECO:0000256" key="2">
    <source>
        <dbReference type="ARBA" id="ARBA00006432"/>
    </source>
</evidence>
<gene>
    <name evidence="7" type="ORF">DTL70_28320</name>
</gene>
<keyword evidence="8" id="KW-1185">Reference proteome</keyword>
<evidence type="ECO:0000313" key="7">
    <source>
        <dbReference type="EMBL" id="RCG16831.1"/>
    </source>
</evidence>
<name>A0A367EFK7_9ACTN</name>
<dbReference type="SUPFAM" id="SSF56801">
    <property type="entry name" value="Acetyl-CoA synthetase-like"/>
    <property type="match status" value="3"/>
</dbReference>
<dbReference type="GO" id="GO:0072330">
    <property type="term" value="P:monocarboxylic acid biosynthetic process"/>
    <property type="evidence" value="ECO:0007669"/>
    <property type="project" value="UniProtKB-ARBA"/>
</dbReference>
<dbReference type="NCBIfam" id="NF003417">
    <property type="entry name" value="PRK04813.1"/>
    <property type="match status" value="3"/>
</dbReference>
<dbReference type="GO" id="GO:0031177">
    <property type="term" value="F:phosphopantetheine binding"/>
    <property type="evidence" value="ECO:0007669"/>
    <property type="project" value="InterPro"/>
</dbReference>
<dbReference type="InterPro" id="IPR045851">
    <property type="entry name" value="AMP-bd_C_sf"/>
</dbReference>
<feature type="domain" description="Carrier" evidence="6">
    <location>
        <begin position="1066"/>
        <end position="1141"/>
    </location>
</feature>
<dbReference type="GO" id="GO:0003824">
    <property type="term" value="F:catalytic activity"/>
    <property type="evidence" value="ECO:0007669"/>
    <property type="project" value="InterPro"/>
</dbReference>
<feature type="region of interest" description="Disordered" evidence="5">
    <location>
        <begin position="2149"/>
        <end position="2168"/>
    </location>
</feature>
<evidence type="ECO:0000256" key="3">
    <source>
        <dbReference type="ARBA" id="ARBA00022450"/>
    </source>
</evidence>
<feature type="region of interest" description="Disordered" evidence="5">
    <location>
        <begin position="489"/>
        <end position="538"/>
    </location>
</feature>
<dbReference type="GO" id="GO:0005829">
    <property type="term" value="C:cytosol"/>
    <property type="evidence" value="ECO:0007669"/>
    <property type="project" value="TreeGrafter"/>
</dbReference>
<dbReference type="InterPro" id="IPR020845">
    <property type="entry name" value="AMP-binding_CS"/>
</dbReference>
<dbReference type="CDD" id="cd19540">
    <property type="entry name" value="LCL_NRPS-like"/>
    <property type="match status" value="2"/>
</dbReference>
<keyword evidence="4" id="KW-0597">Phosphoprotein</keyword>
<evidence type="ECO:0000256" key="5">
    <source>
        <dbReference type="SAM" id="MobiDB-lite"/>
    </source>
</evidence>
<feature type="domain" description="Carrier" evidence="6">
    <location>
        <begin position="2167"/>
        <end position="2242"/>
    </location>
</feature>
<dbReference type="CDD" id="cd05930">
    <property type="entry name" value="A_NRPS"/>
    <property type="match status" value="3"/>
</dbReference>
<dbReference type="Gene3D" id="3.30.300.30">
    <property type="match status" value="3"/>
</dbReference>
<dbReference type="InterPro" id="IPR009081">
    <property type="entry name" value="PP-bd_ACP"/>
</dbReference>
<dbReference type="InterPro" id="IPR025110">
    <property type="entry name" value="AMP-bd_C"/>
</dbReference>
<proteinExistence type="inferred from homology"/>
<protein>
    <submittedName>
        <fullName evidence="7">Non-ribosomal peptide synthetase</fullName>
    </submittedName>
</protein>
<dbReference type="Gene3D" id="3.40.50.980">
    <property type="match status" value="6"/>
</dbReference>
<comment type="cofactor">
    <cofactor evidence="1">
        <name>pantetheine 4'-phosphate</name>
        <dbReference type="ChEBI" id="CHEBI:47942"/>
    </cofactor>
</comment>
<dbReference type="Pfam" id="PF00501">
    <property type="entry name" value="AMP-binding"/>
    <property type="match status" value="3"/>
</dbReference>
<dbReference type="GO" id="GO:0017000">
    <property type="term" value="P:antibiotic biosynthetic process"/>
    <property type="evidence" value="ECO:0007669"/>
    <property type="project" value="UniProtKB-ARBA"/>
</dbReference>
<dbReference type="InterPro" id="IPR020806">
    <property type="entry name" value="PKS_PP-bd"/>
</dbReference>
<dbReference type="Gene3D" id="3.30.559.10">
    <property type="entry name" value="Chloramphenicol acetyltransferase-like domain"/>
    <property type="match status" value="3"/>
</dbReference>
<dbReference type="PANTHER" id="PTHR45527">
    <property type="entry name" value="NONRIBOSOMAL PEPTIDE SYNTHETASE"/>
    <property type="match status" value="1"/>
</dbReference>
<dbReference type="PROSITE" id="PS00455">
    <property type="entry name" value="AMP_BINDING"/>
    <property type="match status" value="3"/>
</dbReference>
<feature type="region of interest" description="Disordered" evidence="5">
    <location>
        <begin position="2463"/>
        <end position="2484"/>
    </location>
</feature>
<reference evidence="7 8" key="1">
    <citation type="submission" date="2018-06" db="EMBL/GenBank/DDBJ databases">
        <title>Streptomyces reniochalinae sp. nov. and Streptomyces diacarnus sp. nov. from marine sponges.</title>
        <authorList>
            <person name="Li L."/>
        </authorList>
    </citation>
    <scope>NUCLEOTIDE SEQUENCE [LARGE SCALE GENOMIC DNA]</scope>
    <source>
        <strain evidence="7 8">LHW51701</strain>
    </source>
</reference>
<dbReference type="FunFam" id="3.30.559.10:FF:000012">
    <property type="entry name" value="Non-ribosomal peptide synthetase"/>
    <property type="match status" value="1"/>
</dbReference>
<dbReference type="RefSeq" id="WP_114024864.1">
    <property type="nucleotide sequence ID" value="NZ_QOIN01000058.1"/>
</dbReference>
<dbReference type="InterPro" id="IPR023213">
    <property type="entry name" value="CAT-like_dom_sf"/>
</dbReference>
<dbReference type="Pfam" id="PF00668">
    <property type="entry name" value="Condensation"/>
    <property type="match status" value="4"/>
</dbReference>
<dbReference type="Pfam" id="PF00550">
    <property type="entry name" value="PP-binding"/>
    <property type="match status" value="3"/>
</dbReference>
<evidence type="ECO:0000256" key="1">
    <source>
        <dbReference type="ARBA" id="ARBA00001957"/>
    </source>
</evidence>
<dbReference type="InterPro" id="IPR000873">
    <property type="entry name" value="AMP-dep_synth/lig_dom"/>
</dbReference>
<feature type="region of interest" description="Disordered" evidence="5">
    <location>
        <begin position="109"/>
        <end position="136"/>
    </location>
</feature>
<dbReference type="SUPFAM" id="SSF47336">
    <property type="entry name" value="ACP-like"/>
    <property type="match status" value="3"/>
</dbReference>
<feature type="region of interest" description="Disordered" evidence="5">
    <location>
        <begin position="659"/>
        <end position="681"/>
    </location>
</feature>